<protein>
    <submittedName>
        <fullName evidence="1">SGNH/GDSL hydrolase family protein</fullName>
    </submittedName>
</protein>
<comment type="caution">
    <text evidence="1">The sequence shown here is derived from an EMBL/GenBank/DDBJ whole genome shotgun (WGS) entry which is preliminary data.</text>
</comment>
<dbReference type="EMBL" id="JBHSKT010000005">
    <property type="protein sequence ID" value="MFC5271068.1"/>
    <property type="molecule type" value="Genomic_DNA"/>
</dbReference>
<reference evidence="2" key="1">
    <citation type="journal article" date="2019" name="Int. J. Syst. Evol. Microbiol.">
        <title>The Global Catalogue of Microorganisms (GCM) 10K type strain sequencing project: providing services to taxonomists for standard genome sequencing and annotation.</title>
        <authorList>
            <consortium name="The Broad Institute Genomics Platform"/>
            <consortium name="The Broad Institute Genome Sequencing Center for Infectious Disease"/>
            <person name="Wu L."/>
            <person name="Ma J."/>
        </authorList>
    </citation>
    <scope>NUCLEOTIDE SEQUENCE [LARGE SCALE GENOMIC DNA]</scope>
    <source>
        <strain evidence="2">KACC 12602</strain>
    </source>
</reference>
<organism evidence="1 2">
    <name type="scientific">Adhaeribacter terreus</name>
    <dbReference type="NCBI Taxonomy" id="529703"/>
    <lineage>
        <taxon>Bacteria</taxon>
        <taxon>Pseudomonadati</taxon>
        <taxon>Bacteroidota</taxon>
        <taxon>Cytophagia</taxon>
        <taxon>Cytophagales</taxon>
        <taxon>Hymenobacteraceae</taxon>
        <taxon>Adhaeribacter</taxon>
    </lineage>
</organism>
<dbReference type="PROSITE" id="PS51257">
    <property type="entry name" value="PROKAR_LIPOPROTEIN"/>
    <property type="match status" value="1"/>
</dbReference>
<evidence type="ECO:0000313" key="1">
    <source>
        <dbReference type="EMBL" id="MFC5271068.1"/>
    </source>
</evidence>
<evidence type="ECO:0000313" key="2">
    <source>
        <dbReference type="Proteomes" id="UP001596161"/>
    </source>
</evidence>
<name>A0ABW0ECU2_9BACT</name>
<keyword evidence="2" id="KW-1185">Reference proteome</keyword>
<dbReference type="Proteomes" id="UP001596161">
    <property type="component" value="Unassembled WGS sequence"/>
</dbReference>
<sequence>MKKHITRSGLAALAAAAFLTGCDPEIDAPEISKGDADFTRYVSVGNSLTSGYADGGLYRSGQINSYPNILAGQFKLAGGGDFPQPLFPEDKANGSGYLRLAGFNADGTPKIATVTDNLAIRGVNSKGTPLYIEYTGPVQNLGVPDIRIADIKTAGYGSTAGNPYFERITPDNNQNQTYLERVEASNPTFFTNWLGNNDVLGYATAGGMTGTASITDEATFRTNYEDLTKALTKSGAKGVVATIPDVTLIPFFTTVGPTLKATLAAKGLPGMIILTGSGNTKIPLPTTSIKDASGGTVLVPLTASAYLPLLGLPTAKYWRDLLKRQQLPALALPVLLAQYGVTDTTKAFGFSMENPLPSSLILDNSEIANVTAATDKFNSIIKETASNNNLGVFDVNPFFTSILPVNGQPALVINAVNYTPAFISGNIFSLDGVHLTPRGYALVANEFIKTINAKYNAKLPTVNVNAYNAVLFP</sequence>
<gene>
    <name evidence="1" type="ORF">ACFPIB_10635</name>
</gene>
<proteinExistence type="predicted"/>
<dbReference type="Gene3D" id="3.40.50.1110">
    <property type="entry name" value="SGNH hydrolase"/>
    <property type="match status" value="2"/>
</dbReference>
<dbReference type="GO" id="GO:0016787">
    <property type="term" value="F:hydrolase activity"/>
    <property type="evidence" value="ECO:0007669"/>
    <property type="project" value="UniProtKB-KW"/>
</dbReference>
<dbReference type="SUPFAM" id="SSF52266">
    <property type="entry name" value="SGNH hydrolase"/>
    <property type="match status" value="1"/>
</dbReference>
<dbReference type="RefSeq" id="WP_378017434.1">
    <property type="nucleotide sequence ID" value="NZ_JBHSKT010000005.1"/>
</dbReference>
<dbReference type="InterPro" id="IPR036514">
    <property type="entry name" value="SGNH_hydro_sf"/>
</dbReference>
<keyword evidence="1" id="KW-0378">Hydrolase</keyword>
<accession>A0ABW0ECU2</accession>